<proteinExistence type="predicted"/>
<reference evidence="2" key="1">
    <citation type="submission" date="2020-10" db="EMBL/GenBank/DDBJ databases">
        <title>Taxonomic study of unclassified bacteria belonging to the class Ktedonobacteria.</title>
        <authorList>
            <person name="Yabe S."/>
            <person name="Wang C.M."/>
            <person name="Zheng Y."/>
            <person name="Sakai Y."/>
            <person name="Cavaletti L."/>
            <person name="Monciardini P."/>
            <person name="Donadio S."/>
        </authorList>
    </citation>
    <scope>NUCLEOTIDE SEQUENCE</scope>
    <source>
        <strain evidence="2">ID150040</strain>
    </source>
</reference>
<evidence type="ECO:0000313" key="2">
    <source>
        <dbReference type="EMBL" id="GHP00712.1"/>
    </source>
</evidence>
<organism evidence="2 3">
    <name type="scientific">Reticulibacter mediterranei</name>
    <dbReference type="NCBI Taxonomy" id="2778369"/>
    <lineage>
        <taxon>Bacteria</taxon>
        <taxon>Bacillati</taxon>
        <taxon>Chloroflexota</taxon>
        <taxon>Ktedonobacteria</taxon>
        <taxon>Ktedonobacterales</taxon>
        <taxon>Reticulibacteraceae</taxon>
        <taxon>Reticulibacter</taxon>
    </lineage>
</organism>
<protein>
    <recommendedName>
        <fullName evidence="4">VWA domain-containing protein</fullName>
    </recommendedName>
</protein>
<comment type="caution">
    <text evidence="2">The sequence shown here is derived from an EMBL/GenBank/DDBJ whole genome shotgun (WGS) entry which is preliminary data.</text>
</comment>
<dbReference type="Proteomes" id="UP000597444">
    <property type="component" value="Unassembled WGS sequence"/>
</dbReference>
<evidence type="ECO:0000313" key="3">
    <source>
        <dbReference type="Proteomes" id="UP000597444"/>
    </source>
</evidence>
<gene>
    <name evidence="2" type="ORF">KSF_107590</name>
</gene>
<name>A0A8J3J366_9CHLR</name>
<dbReference type="EMBL" id="BNJK01000003">
    <property type="protein sequence ID" value="GHP00712.1"/>
    <property type="molecule type" value="Genomic_DNA"/>
</dbReference>
<feature type="compositionally biased region" description="Low complexity" evidence="1">
    <location>
        <begin position="115"/>
        <end position="126"/>
    </location>
</feature>
<feature type="region of interest" description="Disordered" evidence="1">
    <location>
        <begin position="111"/>
        <end position="213"/>
    </location>
</feature>
<sequence length="447" mass="50001">MAALWQAPTFQEAQNSLLTWPPVRQKTCLYPGDNWRSCRYLKDLVEEEVTQDDLLRQGQRWATRWAHLRNAFSEENFASEWHAEEVVEASLSIDETVHGGEEAAADIEGSPSVAQNGEQQRQQQSGQNGGEEQSDQVGNEGANEMKQQRGQGSVESGGEEEHGRVGNEGANGMKQQRGQGSVESSREERGEPQGKVGTSGQNGEGVSFAGDGMSDPIELEKVRGESTMFLAIRQVLYQLADHPDRWRRQNGQRHWDQRRIVKSRFAPHTLLRAKYTYPCSHDNIFLIVDDSGSASVRAGLADQMKSLIAGALGVVRVFAGSEAHPDKEYTIERKPSKFCEDLPWKEAWTQPYVHDFTSSVKGFLAYAKPAPGARLIFWGDAMDMHLRDPERLCILLKRYRPLWLLSHDGRSSYSGYEAPRVMAAGIPIEKNIASGDALLQALRHVQR</sequence>
<evidence type="ECO:0000256" key="1">
    <source>
        <dbReference type="SAM" id="MobiDB-lite"/>
    </source>
</evidence>
<keyword evidence="3" id="KW-1185">Reference proteome</keyword>
<accession>A0A8J3J366</accession>
<dbReference type="AlphaFoldDB" id="A0A8J3J366"/>
<evidence type="ECO:0008006" key="4">
    <source>
        <dbReference type="Google" id="ProtNLM"/>
    </source>
</evidence>